<dbReference type="EMBL" id="HBUF01187526">
    <property type="protein sequence ID" value="CAG6657185.1"/>
    <property type="molecule type" value="Transcribed_RNA"/>
</dbReference>
<name>A0A8D8ZQ69_9HEMI</name>
<organism evidence="1">
    <name type="scientific">Cacopsylla melanoneura</name>
    <dbReference type="NCBI Taxonomy" id="428564"/>
    <lineage>
        <taxon>Eukaryota</taxon>
        <taxon>Metazoa</taxon>
        <taxon>Ecdysozoa</taxon>
        <taxon>Arthropoda</taxon>
        <taxon>Hexapoda</taxon>
        <taxon>Insecta</taxon>
        <taxon>Pterygota</taxon>
        <taxon>Neoptera</taxon>
        <taxon>Paraneoptera</taxon>
        <taxon>Hemiptera</taxon>
        <taxon>Sternorrhyncha</taxon>
        <taxon>Psylloidea</taxon>
        <taxon>Psyllidae</taxon>
        <taxon>Psyllinae</taxon>
        <taxon>Cacopsylla</taxon>
    </lineage>
</organism>
<protein>
    <submittedName>
        <fullName evidence="1">Uncharacterized protein</fullName>
    </submittedName>
</protein>
<reference evidence="1" key="1">
    <citation type="submission" date="2021-05" db="EMBL/GenBank/DDBJ databases">
        <authorList>
            <person name="Alioto T."/>
            <person name="Alioto T."/>
            <person name="Gomez Garrido J."/>
        </authorList>
    </citation>
    <scope>NUCLEOTIDE SEQUENCE</scope>
</reference>
<sequence>MIDSQDMKSLEQGKVVPCPRWELLTKTVLNSAPYFKISTRTKISIIFFIPNQFFRLQMVNLLTRTTRHSSKVSVQEDSMKIKLIMKTSILIYRIRTIKTLILTFIRITTLDRIINSLFNLVNIPTNCPTIMSHFKPCNRRKNLMLRVWVRTRNVV</sequence>
<proteinExistence type="predicted"/>
<evidence type="ECO:0000313" key="1">
    <source>
        <dbReference type="EMBL" id="CAG6751834.1"/>
    </source>
</evidence>
<dbReference type="AlphaFoldDB" id="A0A8D8ZQ69"/>
<accession>A0A8D8ZQ69</accession>
<dbReference type="EMBL" id="HBUF01187527">
    <property type="protein sequence ID" value="CAG6657188.1"/>
    <property type="molecule type" value="Transcribed_RNA"/>
</dbReference>
<dbReference type="EMBL" id="HBUF01531058">
    <property type="protein sequence ID" value="CAG6751834.1"/>
    <property type="molecule type" value="Transcribed_RNA"/>
</dbReference>